<comment type="caution">
    <text evidence="2">The sequence shown here is derived from an EMBL/GenBank/DDBJ whole genome shotgun (WGS) entry which is preliminary data.</text>
</comment>
<keyword evidence="3" id="KW-1185">Reference proteome</keyword>
<evidence type="ECO:0000313" key="2">
    <source>
        <dbReference type="EMBL" id="OOQ62078.1"/>
    </source>
</evidence>
<organism evidence="2 3">
    <name type="scientific">Mucilaginibacter pedocola</name>
    <dbReference type="NCBI Taxonomy" id="1792845"/>
    <lineage>
        <taxon>Bacteria</taxon>
        <taxon>Pseudomonadati</taxon>
        <taxon>Bacteroidota</taxon>
        <taxon>Sphingobacteriia</taxon>
        <taxon>Sphingobacteriales</taxon>
        <taxon>Sphingobacteriaceae</taxon>
        <taxon>Mucilaginibacter</taxon>
    </lineage>
</organism>
<dbReference type="Proteomes" id="UP000189739">
    <property type="component" value="Unassembled WGS sequence"/>
</dbReference>
<dbReference type="RefSeq" id="WP_078346272.1">
    <property type="nucleotide sequence ID" value="NZ_MBTF01000001.1"/>
</dbReference>
<evidence type="ECO:0008006" key="4">
    <source>
        <dbReference type="Google" id="ProtNLM"/>
    </source>
</evidence>
<evidence type="ECO:0000313" key="3">
    <source>
        <dbReference type="Proteomes" id="UP000189739"/>
    </source>
</evidence>
<dbReference type="OrthoDB" id="1425941at2"/>
<name>A0A1S9PNC5_9SPHI</name>
<evidence type="ECO:0000256" key="1">
    <source>
        <dbReference type="SAM" id="SignalP"/>
    </source>
</evidence>
<protein>
    <recommendedName>
        <fullName evidence="4">Lipocalin-like domain-containing protein</fullName>
    </recommendedName>
</protein>
<dbReference type="STRING" id="1792845.BC343_03235"/>
<proteinExistence type="predicted"/>
<keyword evidence="1" id="KW-0732">Signal</keyword>
<feature type="signal peptide" evidence="1">
    <location>
        <begin position="1"/>
        <end position="19"/>
    </location>
</feature>
<reference evidence="2 3" key="1">
    <citation type="submission" date="2016-07" db="EMBL/GenBank/DDBJ databases">
        <title>Genomic analysis of zinc-resistant bacterium Mucilaginibacter pedocola TBZ30.</title>
        <authorList>
            <person name="Huang J."/>
            <person name="Tang J."/>
        </authorList>
    </citation>
    <scope>NUCLEOTIDE SEQUENCE [LARGE SCALE GENOMIC DNA]</scope>
    <source>
        <strain evidence="2 3">TBZ30</strain>
    </source>
</reference>
<sequence length="73" mass="8244">MKKLFLISIFLFVSASLFAQIKPELVGTWEFSAMMDSNGKKIDTIKHPFGFEIATGLSPLIETMVHIQNSLRK</sequence>
<accession>A0A1S9PNC5</accession>
<dbReference type="EMBL" id="MBTF01000001">
    <property type="protein sequence ID" value="OOQ62078.1"/>
    <property type="molecule type" value="Genomic_DNA"/>
</dbReference>
<gene>
    <name evidence="2" type="ORF">BC343_03235</name>
</gene>
<dbReference type="AlphaFoldDB" id="A0A1S9PNC5"/>
<feature type="chain" id="PRO_5012978559" description="Lipocalin-like domain-containing protein" evidence="1">
    <location>
        <begin position="20"/>
        <end position="73"/>
    </location>
</feature>